<evidence type="ECO:0000256" key="8">
    <source>
        <dbReference type="ARBA" id="ARBA00023136"/>
    </source>
</evidence>
<evidence type="ECO:0000259" key="11">
    <source>
        <dbReference type="Pfam" id="PF00482"/>
    </source>
</evidence>
<evidence type="ECO:0000256" key="5">
    <source>
        <dbReference type="ARBA" id="ARBA00022519"/>
    </source>
</evidence>
<keyword evidence="8 10" id="KW-0472">Membrane</keyword>
<reference evidence="12 13" key="1">
    <citation type="submission" date="2014-07" db="EMBL/GenBank/DDBJ databases">
        <title>Comparative analysis of Nitrosococcus oceani genome inventories of strains from Pacific and Atlantic gyres.</title>
        <authorList>
            <person name="Lim C.K."/>
            <person name="Wang L."/>
            <person name="Sayavedra-Soto L.A."/>
            <person name="Klotz M.G."/>
        </authorList>
    </citation>
    <scope>NUCLEOTIDE SEQUENCE [LARGE SCALE GENOMIC DNA]</scope>
    <source>
        <strain evidence="12 13">C-27</strain>
    </source>
</reference>
<dbReference type="GO" id="GO:0015628">
    <property type="term" value="P:protein secretion by the type II secretion system"/>
    <property type="evidence" value="ECO:0007669"/>
    <property type="project" value="TreeGrafter"/>
</dbReference>
<dbReference type="InterPro" id="IPR042094">
    <property type="entry name" value="T2SS_GspF_sf"/>
</dbReference>
<dbReference type="Pfam" id="PF00482">
    <property type="entry name" value="T2SSF"/>
    <property type="match status" value="2"/>
</dbReference>
<dbReference type="InterPro" id="IPR003004">
    <property type="entry name" value="GspF/PilC"/>
</dbReference>
<dbReference type="PRINTS" id="PR00812">
    <property type="entry name" value="BCTERIALGSPF"/>
</dbReference>
<keyword evidence="7 10" id="KW-1133">Transmembrane helix</keyword>
<accession>A0A0E2ZR49</accession>
<evidence type="ECO:0000256" key="4">
    <source>
        <dbReference type="ARBA" id="ARBA00022475"/>
    </source>
</evidence>
<dbReference type="FunFam" id="1.20.81.30:FF:000001">
    <property type="entry name" value="Type II secretion system protein F"/>
    <property type="match status" value="2"/>
</dbReference>
<dbReference type="PANTHER" id="PTHR30012">
    <property type="entry name" value="GENERAL SECRETION PATHWAY PROTEIN"/>
    <property type="match status" value="1"/>
</dbReference>
<organism evidence="12 13">
    <name type="scientific">Nitrosococcus oceani C-27</name>
    <dbReference type="NCBI Taxonomy" id="314279"/>
    <lineage>
        <taxon>Bacteria</taxon>
        <taxon>Pseudomonadati</taxon>
        <taxon>Pseudomonadota</taxon>
        <taxon>Gammaproteobacteria</taxon>
        <taxon>Chromatiales</taxon>
        <taxon>Chromatiaceae</taxon>
        <taxon>Nitrosococcus</taxon>
    </lineage>
</organism>
<evidence type="ECO:0000256" key="2">
    <source>
        <dbReference type="ARBA" id="ARBA00005745"/>
    </source>
</evidence>
<feature type="transmembrane region" description="Helical" evidence="10">
    <location>
        <begin position="172"/>
        <end position="194"/>
    </location>
</feature>
<dbReference type="PROSITE" id="PS00874">
    <property type="entry name" value="T2SP_F"/>
    <property type="match status" value="1"/>
</dbReference>
<comment type="subcellular location">
    <subcellularLocation>
        <location evidence="1 9">Cell inner membrane</location>
        <topology evidence="1 9">Multi-pass membrane protein</topology>
    </subcellularLocation>
</comment>
<name>A0A0E2ZR49_9GAMM</name>
<dbReference type="AlphaFoldDB" id="A0A0E2ZR49"/>
<comment type="caution">
    <text evidence="12">The sequence shown here is derived from an EMBL/GenBank/DDBJ whole genome shotgun (WGS) entry which is preliminary data.</text>
</comment>
<feature type="domain" description="Type II secretion system protein GspF" evidence="11">
    <location>
        <begin position="277"/>
        <end position="398"/>
    </location>
</feature>
<evidence type="ECO:0000256" key="3">
    <source>
        <dbReference type="ARBA" id="ARBA00022448"/>
    </source>
</evidence>
<dbReference type="HOGENOM" id="CLU_035032_2_1_6"/>
<keyword evidence="6 9" id="KW-0812">Transmembrane</keyword>
<evidence type="ECO:0000313" key="12">
    <source>
        <dbReference type="EMBL" id="KFI20792.1"/>
    </source>
</evidence>
<feature type="transmembrane region" description="Helical" evidence="10">
    <location>
        <begin position="379"/>
        <end position="399"/>
    </location>
</feature>
<evidence type="ECO:0000256" key="1">
    <source>
        <dbReference type="ARBA" id="ARBA00004429"/>
    </source>
</evidence>
<dbReference type="GO" id="GO:0005886">
    <property type="term" value="C:plasma membrane"/>
    <property type="evidence" value="ECO:0007669"/>
    <property type="project" value="UniProtKB-SubCell"/>
</dbReference>
<dbReference type="EMBL" id="JPGN01000009">
    <property type="protein sequence ID" value="KFI20792.1"/>
    <property type="molecule type" value="Genomic_DNA"/>
</dbReference>
<evidence type="ECO:0000256" key="10">
    <source>
        <dbReference type="SAM" id="Phobius"/>
    </source>
</evidence>
<dbReference type="InterPro" id="IPR018076">
    <property type="entry name" value="T2SS_GspF_dom"/>
</dbReference>
<dbReference type="PANTHER" id="PTHR30012:SF7">
    <property type="entry name" value="PROTEIN TRANSPORT PROTEIN HOFC HOMOLOG"/>
    <property type="match status" value="1"/>
</dbReference>
<proteinExistence type="inferred from homology"/>
<protein>
    <submittedName>
        <fullName evidence="12">Type II secretion system protein F</fullName>
    </submittedName>
</protein>
<dbReference type="InterPro" id="IPR001992">
    <property type="entry name" value="T2SS_GspF/T4SS_PilC_CS"/>
</dbReference>
<dbReference type="OrthoDB" id="9805682at2"/>
<feature type="domain" description="Type II secretion system protein GspF" evidence="11">
    <location>
        <begin position="72"/>
        <end position="195"/>
    </location>
</feature>
<gene>
    <name evidence="12" type="ORF">IB75_01590</name>
</gene>
<evidence type="ECO:0000256" key="7">
    <source>
        <dbReference type="ARBA" id="ARBA00022989"/>
    </source>
</evidence>
<evidence type="ECO:0000313" key="13">
    <source>
        <dbReference type="Proteomes" id="UP000028839"/>
    </source>
</evidence>
<dbReference type="Gene3D" id="1.20.81.30">
    <property type="entry name" value="Type II secretion system (T2SS), domain F"/>
    <property type="match status" value="2"/>
</dbReference>
<dbReference type="Proteomes" id="UP000028839">
    <property type="component" value="Unassembled WGS sequence"/>
</dbReference>
<evidence type="ECO:0000256" key="6">
    <source>
        <dbReference type="ARBA" id="ARBA00022692"/>
    </source>
</evidence>
<sequence length="406" mass="44352">MAQAAAKQQIFIWEGANRQGHKIKGEVGGKNLSMVKADLRRQGIVPLKVRKKPKSLLGQRKKKITPKEIAIFSRQLATMMAAGVPLVQAFEIIGRGHESISMQEMVLKIKGEVEGGGTLAEALKQHPRQFDPLFCNLVHAGEQSGTLETLLDKIAMYKEKTEAIKGKIKKALFYPTAVVVVAFIITAILLIFVIPQFEALFQNFGADLPALTLLVLKLSALFQEWWWAIFGAMGGAIYGLMEAKRRSQKINHLFDRLLLKLPVIGEILNKATIARYARTLSTMFAAGVPLVEAMVSVAGAAGNSVYTQAILRIRDEVSTGTQLQAAMRSSQLFPNMVVQMVAIGEEAGSIDQMLSKVADFYEEEVDNAVDALSSLLEPLIMAILGVLVGGLVIAMYLPIFKMGSVV</sequence>
<keyword evidence="4" id="KW-1003">Cell membrane</keyword>
<keyword evidence="5" id="KW-0997">Cell inner membrane</keyword>
<comment type="similarity">
    <text evidence="2 9">Belongs to the GSP F family.</text>
</comment>
<keyword evidence="3 9" id="KW-0813">Transport</keyword>
<evidence type="ECO:0000256" key="9">
    <source>
        <dbReference type="RuleBase" id="RU003923"/>
    </source>
</evidence>
<feature type="transmembrane region" description="Helical" evidence="10">
    <location>
        <begin position="225"/>
        <end position="241"/>
    </location>
</feature>